<sequence length="116" mass="13182">ELLKAQPGQQTTPVIQLQTPRRRTQTTAADIWAIGVMLFELLAQHHPFIGKDDDAADIQELEIVRRIVDLDTPELPSHYPANLRDLIKRMLLKDPTRRITAEEILEVPEVAASLKK</sequence>
<name>A0A5J4VH70_9EUKA</name>
<dbReference type="InterPro" id="IPR011009">
    <property type="entry name" value="Kinase-like_dom_sf"/>
</dbReference>
<dbReference type="Gene3D" id="1.10.510.10">
    <property type="entry name" value="Transferase(Phosphotransferase) domain 1"/>
    <property type="match status" value="1"/>
</dbReference>
<dbReference type="InterPro" id="IPR050660">
    <property type="entry name" value="NEK_Ser/Thr_kinase"/>
</dbReference>
<dbReference type="EMBL" id="SNRW01007172">
    <property type="protein sequence ID" value="KAA6381709.1"/>
    <property type="molecule type" value="Genomic_DNA"/>
</dbReference>
<dbReference type="AlphaFoldDB" id="A0A5J4VH70"/>
<dbReference type="GO" id="GO:0004674">
    <property type="term" value="F:protein serine/threonine kinase activity"/>
    <property type="evidence" value="ECO:0007669"/>
    <property type="project" value="UniProtKB-EC"/>
</dbReference>
<evidence type="ECO:0000256" key="5">
    <source>
        <dbReference type="ARBA" id="ARBA00022840"/>
    </source>
</evidence>
<dbReference type="Proteomes" id="UP000324800">
    <property type="component" value="Unassembled WGS sequence"/>
</dbReference>
<organism evidence="7 8">
    <name type="scientific">Streblomastix strix</name>
    <dbReference type="NCBI Taxonomy" id="222440"/>
    <lineage>
        <taxon>Eukaryota</taxon>
        <taxon>Metamonada</taxon>
        <taxon>Preaxostyla</taxon>
        <taxon>Oxymonadida</taxon>
        <taxon>Streblomastigidae</taxon>
        <taxon>Streblomastix</taxon>
    </lineage>
</organism>
<accession>A0A5J4VH70</accession>
<dbReference type="Pfam" id="PF00069">
    <property type="entry name" value="Pkinase"/>
    <property type="match status" value="1"/>
</dbReference>
<evidence type="ECO:0000313" key="7">
    <source>
        <dbReference type="EMBL" id="KAA6381709.1"/>
    </source>
</evidence>
<reference evidence="7 8" key="1">
    <citation type="submission" date="2019-03" db="EMBL/GenBank/DDBJ databases">
        <title>Single cell metagenomics reveals metabolic interactions within the superorganism composed of flagellate Streblomastix strix and complex community of Bacteroidetes bacteria on its surface.</title>
        <authorList>
            <person name="Treitli S.C."/>
            <person name="Kolisko M."/>
            <person name="Husnik F."/>
            <person name="Keeling P."/>
            <person name="Hampl V."/>
        </authorList>
    </citation>
    <scope>NUCLEOTIDE SEQUENCE [LARGE SCALE GENOMIC DNA]</scope>
    <source>
        <strain evidence="7">ST1C</strain>
    </source>
</reference>
<evidence type="ECO:0000313" key="8">
    <source>
        <dbReference type="Proteomes" id="UP000324800"/>
    </source>
</evidence>
<evidence type="ECO:0000256" key="3">
    <source>
        <dbReference type="ARBA" id="ARBA00022741"/>
    </source>
</evidence>
<feature type="domain" description="Protein kinase" evidence="6">
    <location>
        <begin position="1"/>
        <end position="110"/>
    </location>
</feature>
<dbReference type="GO" id="GO:0005524">
    <property type="term" value="F:ATP binding"/>
    <property type="evidence" value="ECO:0007669"/>
    <property type="project" value="UniProtKB-KW"/>
</dbReference>
<keyword evidence="5" id="KW-0067">ATP-binding</keyword>
<keyword evidence="3" id="KW-0547">Nucleotide-binding</keyword>
<dbReference type="EC" id="2.7.11.1" evidence="1"/>
<gene>
    <name evidence="7" type="ORF">EZS28_022761</name>
</gene>
<evidence type="ECO:0000256" key="1">
    <source>
        <dbReference type="ARBA" id="ARBA00012513"/>
    </source>
</evidence>
<comment type="caution">
    <text evidence="7">The sequence shown here is derived from an EMBL/GenBank/DDBJ whole genome shotgun (WGS) entry which is preliminary data.</text>
</comment>
<proteinExistence type="predicted"/>
<protein>
    <recommendedName>
        <fullName evidence="1">non-specific serine/threonine protein kinase</fullName>
        <ecNumber evidence="1">2.7.11.1</ecNumber>
    </recommendedName>
</protein>
<evidence type="ECO:0000259" key="6">
    <source>
        <dbReference type="PROSITE" id="PS50011"/>
    </source>
</evidence>
<keyword evidence="4" id="KW-0418">Kinase</keyword>
<keyword evidence="2" id="KW-0808">Transferase</keyword>
<feature type="non-terminal residue" evidence="7">
    <location>
        <position position="1"/>
    </location>
</feature>
<dbReference type="OrthoDB" id="7420382at2759"/>
<dbReference type="PROSITE" id="PS50011">
    <property type="entry name" value="PROTEIN_KINASE_DOM"/>
    <property type="match status" value="1"/>
</dbReference>
<evidence type="ECO:0000256" key="2">
    <source>
        <dbReference type="ARBA" id="ARBA00022679"/>
    </source>
</evidence>
<dbReference type="SUPFAM" id="SSF56112">
    <property type="entry name" value="Protein kinase-like (PK-like)"/>
    <property type="match status" value="1"/>
</dbReference>
<dbReference type="InterPro" id="IPR000719">
    <property type="entry name" value="Prot_kinase_dom"/>
</dbReference>
<evidence type="ECO:0000256" key="4">
    <source>
        <dbReference type="ARBA" id="ARBA00022777"/>
    </source>
</evidence>
<dbReference type="PANTHER" id="PTHR43671:SF13">
    <property type="entry name" value="SERINE_THREONINE-PROTEIN KINASE NEK2"/>
    <property type="match status" value="1"/>
</dbReference>
<dbReference type="PANTHER" id="PTHR43671">
    <property type="entry name" value="SERINE/THREONINE-PROTEIN KINASE NEK"/>
    <property type="match status" value="1"/>
</dbReference>